<dbReference type="RefSeq" id="WP_167239977.1">
    <property type="nucleotide sequence ID" value="NZ_WHJF01000111.1"/>
</dbReference>
<dbReference type="EMBL" id="WHJF01000111">
    <property type="protein sequence ID" value="NHZ66063.1"/>
    <property type="molecule type" value="Genomic_DNA"/>
</dbReference>
<feature type="chain" id="PRO_5047504572" evidence="1">
    <location>
        <begin position="29"/>
        <end position="84"/>
    </location>
</feature>
<sequence length="84" mass="8686">MHLHKLLSLRFALATAAMSLMLSTNSFALNVTVVQGQSCPANTTLLGYQEAEANKAGYAPSSASGILPALAAVARWTDPVIVAA</sequence>
<reference evidence="2 3" key="1">
    <citation type="submission" date="2019-10" db="EMBL/GenBank/DDBJ databases">
        <title>Taxonomy of Antarctic Massilia spp.: description of Massilia rubra sp. nov., Massilia aquatica sp. nov., Massilia mucilaginosa sp. nov., Massilia frigida sp. nov. isolated from streams, lakes and regoliths.</title>
        <authorList>
            <person name="Holochova P."/>
            <person name="Sedlacek I."/>
            <person name="Kralova S."/>
            <person name="Maslanova I."/>
            <person name="Busse H.-J."/>
            <person name="Stankova E."/>
            <person name="Vrbovska V."/>
            <person name="Kovarovic V."/>
            <person name="Bartak M."/>
            <person name="Svec P."/>
            <person name="Pantucek R."/>
        </authorList>
    </citation>
    <scope>NUCLEOTIDE SEQUENCE [LARGE SCALE GENOMIC DNA]</scope>
    <source>
        <strain evidence="2 3">CCM 8694</strain>
    </source>
</reference>
<accession>A0ABX0N126</accession>
<gene>
    <name evidence="2" type="ORF">F1735_27860</name>
</gene>
<evidence type="ECO:0000313" key="3">
    <source>
        <dbReference type="Proteomes" id="UP000610594"/>
    </source>
</evidence>
<organism evidence="2 3">
    <name type="scientific">Massilia genomosp. 1</name>
    <dbReference type="NCBI Taxonomy" id="2609280"/>
    <lineage>
        <taxon>Bacteria</taxon>
        <taxon>Pseudomonadati</taxon>
        <taxon>Pseudomonadota</taxon>
        <taxon>Betaproteobacteria</taxon>
        <taxon>Burkholderiales</taxon>
        <taxon>Oxalobacteraceae</taxon>
        <taxon>Telluria group</taxon>
        <taxon>Massilia</taxon>
    </lineage>
</organism>
<protein>
    <submittedName>
        <fullName evidence="2">Uncharacterized protein</fullName>
    </submittedName>
</protein>
<keyword evidence="1" id="KW-0732">Signal</keyword>
<keyword evidence="3" id="KW-1185">Reference proteome</keyword>
<dbReference type="Proteomes" id="UP000610594">
    <property type="component" value="Unassembled WGS sequence"/>
</dbReference>
<name>A0ABX0N126_9BURK</name>
<feature type="signal peptide" evidence="1">
    <location>
        <begin position="1"/>
        <end position="28"/>
    </location>
</feature>
<evidence type="ECO:0000313" key="2">
    <source>
        <dbReference type="EMBL" id="NHZ66063.1"/>
    </source>
</evidence>
<proteinExistence type="predicted"/>
<comment type="caution">
    <text evidence="2">The sequence shown here is derived from an EMBL/GenBank/DDBJ whole genome shotgun (WGS) entry which is preliminary data.</text>
</comment>
<evidence type="ECO:0000256" key="1">
    <source>
        <dbReference type="SAM" id="SignalP"/>
    </source>
</evidence>